<protein>
    <submittedName>
        <fullName evidence="1">Uncharacterized protein</fullName>
    </submittedName>
</protein>
<proteinExistence type="predicted"/>
<dbReference type="AlphaFoldDB" id="A0AA43TMG4"/>
<accession>A0AA43TMG4</accession>
<name>A0AA43TMG4_9GAMM</name>
<gene>
    <name evidence="1" type="ORF">PSU93_13920</name>
</gene>
<reference evidence="1" key="1">
    <citation type="submission" date="2023-01" db="EMBL/GenBank/DDBJ databases">
        <title>Biogeochemical cycle of methane in antarctic sediments.</title>
        <authorList>
            <person name="Roldan D.M."/>
            <person name="Menes R.J."/>
        </authorList>
    </citation>
    <scope>NUCLEOTIDE SEQUENCE [LARGE SCALE GENOMIC DNA]</scope>
    <source>
        <strain evidence="1">K-2018 MAG008</strain>
    </source>
</reference>
<comment type="caution">
    <text evidence="1">The sequence shown here is derived from an EMBL/GenBank/DDBJ whole genome shotgun (WGS) entry which is preliminary data.</text>
</comment>
<evidence type="ECO:0000313" key="1">
    <source>
        <dbReference type="EMBL" id="MDI1232237.1"/>
    </source>
</evidence>
<organism evidence="1 2">
    <name type="scientific">Candidatus Methylobacter titanis</name>
    <dbReference type="NCBI Taxonomy" id="3053457"/>
    <lineage>
        <taxon>Bacteria</taxon>
        <taxon>Pseudomonadati</taxon>
        <taxon>Pseudomonadota</taxon>
        <taxon>Gammaproteobacteria</taxon>
        <taxon>Methylococcales</taxon>
        <taxon>Methylococcaceae</taxon>
        <taxon>Methylobacter</taxon>
    </lineage>
</organism>
<sequence>MFFDPANRQAMCVSAYGRGGNDVKPSYRQGLPERRVFFLNLTALDAEV</sequence>
<dbReference type="EMBL" id="JAQSDF010000069">
    <property type="protein sequence ID" value="MDI1232237.1"/>
    <property type="molecule type" value="Genomic_DNA"/>
</dbReference>
<dbReference type="Proteomes" id="UP001160519">
    <property type="component" value="Unassembled WGS sequence"/>
</dbReference>
<keyword evidence="2" id="KW-1185">Reference proteome</keyword>
<evidence type="ECO:0000313" key="2">
    <source>
        <dbReference type="Proteomes" id="UP001160519"/>
    </source>
</evidence>